<feature type="region of interest" description="Disordered" evidence="1">
    <location>
        <begin position="55"/>
        <end position="75"/>
    </location>
</feature>
<dbReference type="EMBL" id="BAABGP010000008">
    <property type="protein sequence ID" value="GAA4483295.1"/>
    <property type="molecule type" value="Genomic_DNA"/>
</dbReference>
<reference evidence="3" key="1">
    <citation type="journal article" date="2019" name="Int. J. Syst. Evol. Microbiol.">
        <title>The Global Catalogue of Microorganisms (GCM) 10K type strain sequencing project: providing services to taxonomists for standard genome sequencing and annotation.</title>
        <authorList>
            <consortium name="The Broad Institute Genomics Platform"/>
            <consortium name="The Broad Institute Genome Sequencing Center for Infectious Disease"/>
            <person name="Wu L."/>
            <person name="Ma J."/>
        </authorList>
    </citation>
    <scope>NUCLEOTIDE SEQUENCE [LARGE SCALE GENOMIC DNA]</scope>
    <source>
        <strain evidence="3">JCM 17839</strain>
    </source>
</reference>
<evidence type="ECO:0008006" key="4">
    <source>
        <dbReference type="Google" id="ProtNLM"/>
    </source>
</evidence>
<proteinExistence type="predicted"/>
<organism evidence="2 3">
    <name type="scientific">Microbacterium panaciterrae</name>
    <dbReference type="NCBI Taxonomy" id="985759"/>
    <lineage>
        <taxon>Bacteria</taxon>
        <taxon>Bacillati</taxon>
        <taxon>Actinomycetota</taxon>
        <taxon>Actinomycetes</taxon>
        <taxon>Micrococcales</taxon>
        <taxon>Microbacteriaceae</taxon>
        <taxon>Microbacterium</taxon>
    </lineage>
</organism>
<evidence type="ECO:0000313" key="2">
    <source>
        <dbReference type="EMBL" id="GAA4483295.1"/>
    </source>
</evidence>
<gene>
    <name evidence="2" type="ORF">GCM10023171_14520</name>
</gene>
<keyword evidence="3" id="KW-1185">Reference proteome</keyword>
<comment type="caution">
    <text evidence="2">The sequence shown here is derived from an EMBL/GenBank/DDBJ whole genome shotgun (WGS) entry which is preliminary data.</text>
</comment>
<evidence type="ECO:0000256" key="1">
    <source>
        <dbReference type="SAM" id="MobiDB-lite"/>
    </source>
</evidence>
<sequence length="75" mass="7224">MALLFDSGVGVHPAGGSAGASPLPDAGFAAGLEAARAAGFLLLFSDTVVLSADAGTEHSGAGPRDQGFPIATLVT</sequence>
<name>A0ABP8P7T7_9MICO</name>
<dbReference type="Proteomes" id="UP001500731">
    <property type="component" value="Unassembled WGS sequence"/>
</dbReference>
<accession>A0ABP8P7T7</accession>
<evidence type="ECO:0000313" key="3">
    <source>
        <dbReference type="Proteomes" id="UP001500731"/>
    </source>
</evidence>
<protein>
    <recommendedName>
        <fullName evidence="4">LLM class flavin-dependent oxidoreductase</fullName>
    </recommendedName>
</protein>